<sequence>MPKSRLQILSLGVFVLLGDRSLPAEQWTQYLGSDYGRTAETNIAEVWDSNGVNWKTPLPGRGASSPVVFEDRIYLTAYTGYGIDPGNPGNASDLVRHLLCIDPQNGKIVWQKSVPAKSDKNDFNTWGVGVHGYASSTPAVDDTGIYVFFGATGVIAFDHQGNERWRVNVGSKTHSFGAGNSPVLYQEMVIVNASVESGDLIALKKSDGSQVWRQQGMAQAWNTPVIYQGLGGNDELAVSIKGKILAFDPNTGKPLWNCDGIDDYICPHITVQDGVLYAGGGRRSRMIAIRSGGSGDVTDSHRIWDVAKGSNVCSPVYHEGNLYWAKEKGGILYCADAATGEIKYEERLDPKSDLIYASPLLADGRLYYVSRKNGIFVVAATPKFELLAHTKLQGDDSVFNAAPVPLPGGAVLLRSDSYLYRIGPGK</sequence>
<organism evidence="2 3">
    <name type="scientific">Novipirellula herctigrandis</name>
    <dbReference type="NCBI Taxonomy" id="2527986"/>
    <lineage>
        <taxon>Bacteria</taxon>
        <taxon>Pseudomonadati</taxon>
        <taxon>Planctomycetota</taxon>
        <taxon>Planctomycetia</taxon>
        <taxon>Pirellulales</taxon>
        <taxon>Pirellulaceae</taxon>
        <taxon>Novipirellula</taxon>
    </lineage>
</organism>
<dbReference type="RefSeq" id="WP_146398251.1">
    <property type="nucleotide sequence ID" value="NZ_SJPJ01000001.1"/>
</dbReference>
<comment type="caution">
    <text evidence="2">The sequence shown here is derived from an EMBL/GenBank/DDBJ whole genome shotgun (WGS) entry which is preliminary data.</text>
</comment>
<dbReference type="InterPro" id="IPR011047">
    <property type="entry name" value="Quinoprotein_ADH-like_sf"/>
</dbReference>
<feature type="domain" description="Pyrrolo-quinoline quinone repeat" evidence="1">
    <location>
        <begin position="99"/>
        <end position="257"/>
    </location>
</feature>
<reference evidence="2 3" key="1">
    <citation type="submission" date="2019-02" db="EMBL/GenBank/DDBJ databases">
        <title>Deep-cultivation of Planctomycetes and their phenomic and genomic characterization uncovers novel biology.</title>
        <authorList>
            <person name="Wiegand S."/>
            <person name="Jogler M."/>
            <person name="Boedeker C."/>
            <person name="Pinto D."/>
            <person name="Vollmers J."/>
            <person name="Rivas-Marin E."/>
            <person name="Kohn T."/>
            <person name="Peeters S.H."/>
            <person name="Heuer A."/>
            <person name="Rast P."/>
            <person name="Oberbeckmann S."/>
            <person name="Bunk B."/>
            <person name="Jeske O."/>
            <person name="Meyerdierks A."/>
            <person name="Storesund J.E."/>
            <person name="Kallscheuer N."/>
            <person name="Luecker S."/>
            <person name="Lage O.M."/>
            <person name="Pohl T."/>
            <person name="Merkel B.J."/>
            <person name="Hornburger P."/>
            <person name="Mueller R.-W."/>
            <person name="Bruemmer F."/>
            <person name="Labrenz M."/>
            <person name="Spormann A.M."/>
            <person name="Op Den Camp H."/>
            <person name="Overmann J."/>
            <person name="Amann R."/>
            <person name="Jetten M.S.M."/>
            <person name="Mascher T."/>
            <person name="Medema M.H."/>
            <person name="Devos D.P."/>
            <person name="Kaster A.-K."/>
            <person name="Ovreas L."/>
            <person name="Rohde M."/>
            <person name="Galperin M.Y."/>
            <person name="Jogler C."/>
        </authorList>
    </citation>
    <scope>NUCLEOTIDE SEQUENCE [LARGE SCALE GENOMIC DNA]</scope>
    <source>
        <strain evidence="2 3">CA13</strain>
    </source>
</reference>
<accession>A0A5C5Z499</accession>
<dbReference type="EMBL" id="SJPJ01000001">
    <property type="protein sequence ID" value="TWT82010.1"/>
    <property type="molecule type" value="Genomic_DNA"/>
</dbReference>
<dbReference type="SUPFAM" id="SSF50998">
    <property type="entry name" value="Quinoprotein alcohol dehydrogenase-like"/>
    <property type="match status" value="1"/>
</dbReference>
<dbReference type="Proteomes" id="UP000315010">
    <property type="component" value="Unassembled WGS sequence"/>
</dbReference>
<evidence type="ECO:0000259" key="1">
    <source>
        <dbReference type="Pfam" id="PF13360"/>
    </source>
</evidence>
<protein>
    <submittedName>
        <fullName evidence="2">Outer membrane biogenesis protein BamB</fullName>
    </submittedName>
</protein>
<gene>
    <name evidence="2" type="ORF">CA13_34650</name>
</gene>
<evidence type="ECO:0000313" key="2">
    <source>
        <dbReference type="EMBL" id="TWT82010.1"/>
    </source>
</evidence>
<dbReference type="OrthoDB" id="244732at2"/>
<feature type="domain" description="Pyrrolo-quinoline quinone repeat" evidence="1">
    <location>
        <begin position="302"/>
        <end position="377"/>
    </location>
</feature>
<dbReference type="Gene3D" id="2.40.10.480">
    <property type="match status" value="1"/>
</dbReference>
<evidence type="ECO:0000313" key="3">
    <source>
        <dbReference type="Proteomes" id="UP000315010"/>
    </source>
</evidence>
<dbReference type="InterPro" id="IPR018391">
    <property type="entry name" value="PQQ_b-propeller_rpt"/>
</dbReference>
<dbReference type="PANTHER" id="PTHR34512">
    <property type="entry name" value="CELL SURFACE PROTEIN"/>
    <property type="match status" value="1"/>
</dbReference>
<dbReference type="InterPro" id="IPR015943">
    <property type="entry name" value="WD40/YVTN_repeat-like_dom_sf"/>
</dbReference>
<dbReference type="AlphaFoldDB" id="A0A5C5Z499"/>
<dbReference type="PANTHER" id="PTHR34512:SF30">
    <property type="entry name" value="OUTER MEMBRANE PROTEIN ASSEMBLY FACTOR BAMB"/>
    <property type="match status" value="1"/>
</dbReference>
<dbReference type="Gene3D" id="2.130.10.10">
    <property type="entry name" value="YVTN repeat-like/Quinoprotein amine dehydrogenase"/>
    <property type="match status" value="1"/>
</dbReference>
<dbReference type="InterPro" id="IPR002372">
    <property type="entry name" value="PQQ_rpt_dom"/>
</dbReference>
<keyword evidence="3" id="KW-1185">Reference proteome</keyword>
<dbReference type="Pfam" id="PF13360">
    <property type="entry name" value="PQQ_2"/>
    <property type="match status" value="2"/>
</dbReference>
<name>A0A5C5Z499_9BACT</name>
<proteinExistence type="predicted"/>
<dbReference type="SMART" id="SM00564">
    <property type="entry name" value="PQQ"/>
    <property type="match status" value="5"/>
</dbReference>